<reference evidence="7 8" key="1">
    <citation type="submission" date="2017-06" db="EMBL/GenBank/DDBJ databases">
        <title>Aedes aegypti genome working group (AGWG) sequencing and assembly.</title>
        <authorList>
            <consortium name="Aedes aegypti Genome Working Group (AGWG)"/>
            <person name="Matthews B.J."/>
        </authorList>
    </citation>
    <scope>NUCLEOTIDE SEQUENCE [LARGE SCALE GENOMIC DNA]</scope>
    <source>
        <strain evidence="7 8">LVP_AGWG</strain>
    </source>
</reference>
<dbReference type="PROSITE" id="PS50157">
    <property type="entry name" value="ZINC_FINGER_C2H2_2"/>
    <property type="match status" value="8"/>
</dbReference>
<dbReference type="PROSITE" id="PS00028">
    <property type="entry name" value="ZINC_FINGER_C2H2_1"/>
    <property type="match status" value="13"/>
</dbReference>
<feature type="region of interest" description="Disordered" evidence="5">
    <location>
        <begin position="628"/>
        <end position="648"/>
    </location>
</feature>
<gene>
    <name evidence="7" type="primary">5578221</name>
</gene>
<dbReference type="AlphaFoldDB" id="A0A6I8U285"/>
<evidence type="ECO:0000256" key="1">
    <source>
        <dbReference type="ARBA" id="ARBA00022723"/>
    </source>
</evidence>
<feature type="domain" description="C2H2-type" evidence="6">
    <location>
        <begin position="300"/>
        <end position="327"/>
    </location>
</feature>
<feature type="domain" description="C2H2-type" evidence="6">
    <location>
        <begin position="272"/>
        <end position="300"/>
    </location>
</feature>
<feature type="domain" description="C2H2-type" evidence="6">
    <location>
        <begin position="514"/>
        <end position="541"/>
    </location>
</feature>
<evidence type="ECO:0000259" key="6">
    <source>
        <dbReference type="PROSITE" id="PS50157"/>
    </source>
</evidence>
<dbReference type="InParanoid" id="A0A6I8U285"/>
<dbReference type="InterPro" id="IPR036236">
    <property type="entry name" value="Znf_C2H2_sf"/>
</dbReference>
<dbReference type="Pfam" id="PF00096">
    <property type="entry name" value="zf-C2H2"/>
    <property type="match status" value="2"/>
</dbReference>
<dbReference type="PANTHER" id="PTHR24379:SF121">
    <property type="entry name" value="C2H2-TYPE DOMAIN-CONTAINING PROTEIN"/>
    <property type="match status" value="1"/>
</dbReference>
<name>A0A6I8U285_AEDAE</name>
<dbReference type="EnsemblMetazoa" id="AAEL024259-RA">
    <property type="protein sequence ID" value="AAEL024259-PA"/>
    <property type="gene ID" value="AAEL024259"/>
</dbReference>
<evidence type="ECO:0000256" key="5">
    <source>
        <dbReference type="SAM" id="MobiDB-lite"/>
    </source>
</evidence>
<reference evidence="7" key="2">
    <citation type="submission" date="2020-05" db="UniProtKB">
        <authorList>
            <consortium name="EnsemblMetazoa"/>
        </authorList>
    </citation>
    <scope>IDENTIFICATION</scope>
    <source>
        <strain evidence="7">LVP_AGWG</strain>
    </source>
</reference>
<feature type="domain" description="C2H2-type" evidence="6">
    <location>
        <begin position="763"/>
        <end position="791"/>
    </location>
</feature>
<accession>A0A6I8U285</accession>
<proteinExistence type="predicted"/>
<evidence type="ECO:0000256" key="3">
    <source>
        <dbReference type="ARBA" id="ARBA00022771"/>
    </source>
</evidence>
<keyword evidence="3" id="KW-0863">Zinc-finger</keyword>
<feature type="domain" description="C2H2-type" evidence="6">
    <location>
        <begin position="246"/>
        <end position="274"/>
    </location>
</feature>
<dbReference type="OrthoDB" id="10039931at2759"/>
<feature type="domain" description="C2H2-type" evidence="6">
    <location>
        <begin position="542"/>
        <end position="570"/>
    </location>
</feature>
<dbReference type="Gene3D" id="3.30.160.60">
    <property type="entry name" value="Classic Zinc Finger"/>
    <property type="match status" value="6"/>
</dbReference>
<evidence type="ECO:0000313" key="8">
    <source>
        <dbReference type="Proteomes" id="UP000008820"/>
    </source>
</evidence>
<dbReference type="GO" id="GO:0008270">
    <property type="term" value="F:zinc ion binding"/>
    <property type="evidence" value="ECO:0007669"/>
    <property type="project" value="UniProtKB-KW"/>
</dbReference>
<evidence type="ECO:0000313" key="7">
    <source>
        <dbReference type="EnsemblMetazoa" id="AAEL024259-PA"/>
    </source>
</evidence>
<dbReference type="SMART" id="SM00355">
    <property type="entry name" value="ZnF_C2H2"/>
    <property type="match status" value="16"/>
</dbReference>
<feature type="compositionally biased region" description="Acidic residues" evidence="5">
    <location>
        <begin position="391"/>
        <end position="401"/>
    </location>
</feature>
<sequence>MYCTFCKEGAAQLTPHHLCSSCVVHLEDCSHSNQVGQQTTGMVIIPKKEPIEEAECDACSGRFPEDDLPEHRAKCSTRLVFRCGLCSASYLSMEALWNHLDSHEEANGSKDSYCSEEKVSYRLHLCALCNDQRGYQDDDYWEHIHEDHDGFYLKCSECGDHFRSKKLQTDHALNQCKSRRTTDVPDLLVKQEFISLDLPMHVDRFDDCSGSNEESPKNPEEEPEGDNMEVEEKTMAELPSKAITDTKCPHCAKELHRAAALAVHVKDCHTPTKCDQCDLVFEGRSRMSYHKSKTHRTPKFVCPHCPKTFHLKSTYQPHLQAHLKADSYPCDICEKQCKDLRYLAQHYRRYHYPYAHFQKLFAALKAREQGDNTAMDEFKVENGAILKEQIKEEDTESESDGEPVSASDHKVRKNVSHITCNSNLQDITDGKPCSTVGSISIKPPDDLKTSKPVVLKPIGTVCPYCDKDFKNTKIVTGHIECCHEPIVCDVCGITSHGTTEARDHKTKIHAQKLFECVHCPKKLQSKTFYIVHLTKHLNDRKFSCQTCGHRYNKLDNLISHSSNFHKIENAWVKVHSTFKDCYLQDPELAFKHGLQKDHIALITGEPTTEQPLLDESYQPSTDKLIQSINPMQSNSPHPPKSAKTEPRCPHCDKTYSNRWRLQSHIDERHGPATSNTSKTALKCSHCTRVFYANWRLNAHFTECHLEVQCEICGESFAGKVQARYHRKKSHTDPQLQCPHCEDKFHLKVQLTRHLTKHVQDRNFPCEICGARFKDQHYLNNHIQRMHYWNEPTSAGDEGTSNVESLDKEAQSSQIEFVTIKQEMDES</sequence>
<keyword evidence="4" id="KW-0862">Zinc</keyword>
<feature type="region of interest" description="Disordered" evidence="5">
    <location>
        <begin position="389"/>
        <end position="408"/>
    </location>
</feature>
<dbReference type="InterPro" id="IPR013087">
    <property type="entry name" value="Znf_C2H2_type"/>
</dbReference>
<dbReference type="Proteomes" id="UP000008820">
    <property type="component" value="Chromosome 2"/>
</dbReference>
<organism evidence="7 8">
    <name type="scientific">Aedes aegypti</name>
    <name type="common">Yellowfever mosquito</name>
    <name type="synonym">Culex aegypti</name>
    <dbReference type="NCBI Taxonomy" id="7159"/>
    <lineage>
        <taxon>Eukaryota</taxon>
        <taxon>Metazoa</taxon>
        <taxon>Ecdysozoa</taxon>
        <taxon>Arthropoda</taxon>
        <taxon>Hexapoda</taxon>
        <taxon>Insecta</taxon>
        <taxon>Pterygota</taxon>
        <taxon>Neoptera</taxon>
        <taxon>Endopterygota</taxon>
        <taxon>Diptera</taxon>
        <taxon>Nematocera</taxon>
        <taxon>Culicoidea</taxon>
        <taxon>Culicidae</taxon>
        <taxon>Culicinae</taxon>
        <taxon>Aedini</taxon>
        <taxon>Aedes</taxon>
        <taxon>Stegomyia</taxon>
    </lineage>
</organism>
<feature type="domain" description="C2H2-type" evidence="6">
    <location>
        <begin position="735"/>
        <end position="762"/>
    </location>
</feature>
<feature type="region of interest" description="Disordered" evidence="5">
    <location>
        <begin position="207"/>
        <end position="232"/>
    </location>
</feature>
<keyword evidence="1" id="KW-0479">Metal-binding</keyword>
<feature type="domain" description="C2H2-type" evidence="6">
    <location>
        <begin position="707"/>
        <end position="735"/>
    </location>
</feature>
<keyword evidence="8" id="KW-1185">Reference proteome</keyword>
<evidence type="ECO:0000256" key="4">
    <source>
        <dbReference type="ARBA" id="ARBA00022833"/>
    </source>
</evidence>
<dbReference type="PANTHER" id="PTHR24379">
    <property type="entry name" value="KRAB AND ZINC FINGER DOMAIN-CONTAINING"/>
    <property type="match status" value="1"/>
</dbReference>
<dbReference type="SUPFAM" id="SSF57667">
    <property type="entry name" value="beta-beta-alpha zinc fingers"/>
    <property type="match status" value="3"/>
</dbReference>
<protein>
    <recommendedName>
        <fullName evidence="6">C2H2-type domain-containing protein</fullName>
    </recommendedName>
</protein>
<evidence type="ECO:0000256" key="2">
    <source>
        <dbReference type="ARBA" id="ARBA00022737"/>
    </source>
</evidence>
<keyword evidence="2" id="KW-0677">Repeat</keyword>